<dbReference type="Ensembl" id="ENSCPOT00000023177.2">
    <property type="protein sequence ID" value="ENSCPOP00000021149.2"/>
    <property type="gene ID" value="ENSCPOG00000022181.2"/>
</dbReference>
<sequence length="533" mass="60283">AFNPPLQVVATGNPSMNFTKAADPVHPSFAGLLMKNKNLLAELRTLQRKLFREETSLQETKTDLARYKEQQSFQIMSLRDDVKSLQELITALARIKSLKNSNIQSLERGNWNLAKRVTELENLLRLHLAEREKAEQKAGFPANNLPHMSRLPPSNLKGQEDSLDIILAKKDKAFLAGNFERDIIHPEGPNNGQKFWDKSQQDVFLKENPTAELDGPPHSCSPEIKTARSQYQDLSQPTAILSDSGGPIPATEDAVKERIQEIGANEQSWKSRIEGLEQKIQKLTPRRGQLYQMCEEPTRESPHIGENSREPNRPSKCLGGHVAVDDSFQGKVDSDRKKEISTMQNFLTDKHNKFKRLDMLLNIQQNLQIATTLRLEDKIQKLQEQLSDLKLSNKTMKSQLIRVNILKDKTVESLKKSLTKVKTVKEKAVTKIDNLKTIADSAEQEARPQKERARNTLNGVTPQLSPAKNTLEEASRKEPELLGFRDNIMKMLGFNMKTADKEIINQLKLIIQVYEIANRSKMASACENGKGSE</sequence>
<dbReference type="InParanoid" id="H0WDS6"/>
<organism evidence="3 4">
    <name type="scientific">Cavia porcellus</name>
    <name type="common">Guinea pig</name>
    <dbReference type="NCBI Taxonomy" id="10141"/>
    <lineage>
        <taxon>Eukaryota</taxon>
        <taxon>Metazoa</taxon>
        <taxon>Chordata</taxon>
        <taxon>Craniata</taxon>
        <taxon>Vertebrata</taxon>
        <taxon>Euteleostomi</taxon>
        <taxon>Mammalia</taxon>
        <taxon>Eutheria</taxon>
        <taxon>Euarchontoglires</taxon>
        <taxon>Glires</taxon>
        <taxon>Rodentia</taxon>
        <taxon>Hystricomorpha</taxon>
        <taxon>Caviidae</taxon>
        <taxon>Cavia</taxon>
    </lineage>
</organism>
<dbReference type="EMBL" id="AAKN02025147">
    <property type="status" value="NOT_ANNOTATED_CDS"/>
    <property type="molecule type" value="Genomic_DNA"/>
</dbReference>
<evidence type="ECO:0000256" key="1">
    <source>
        <dbReference type="SAM" id="Coils"/>
    </source>
</evidence>
<protein>
    <recommendedName>
        <fullName evidence="5">Coiled-coil domain containing 170</fullName>
    </recommendedName>
</protein>
<feature type="compositionally biased region" description="Polar residues" evidence="2">
    <location>
        <begin position="455"/>
        <end position="468"/>
    </location>
</feature>
<dbReference type="HOGENOM" id="CLU_519674_0_0_1"/>
<evidence type="ECO:0008006" key="5">
    <source>
        <dbReference type="Google" id="ProtNLM"/>
    </source>
</evidence>
<feature type="coiled-coil region" evidence="1">
    <location>
        <begin position="372"/>
        <end position="399"/>
    </location>
</feature>
<evidence type="ECO:0000313" key="3">
    <source>
        <dbReference type="Ensembl" id="ENSCPOP00000021149.2"/>
    </source>
</evidence>
<dbReference type="AlphaFoldDB" id="H0WDS6"/>
<feature type="compositionally biased region" description="Basic and acidic residues" evidence="2">
    <location>
        <begin position="444"/>
        <end position="454"/>
    </location>
</feature>
<dbReference type="OMA" id="DCETGQD"/>
<dbReference type="eggNOG" id="ENOG502SM85">
    <property type="taxonomic scope" value="Eukaryota"/>
</dbReference>
<gene>
    <name evidence="3" type="primary">LOC100716739</name>
</gene>
<keyword evidence="1" id="KW-0175">Coiled coil</keyword>
<reference evidence="3" key="2">
    <citation type="submission" date="2025-08" db="UniProtKB">
        <authorList>
            <consortium name="Ensembl"/>
        </authorList>
    </citation>
    <scope>IDENTIFICATION</scope>
    <source>
        <strain evidence="3">2N</strain>
    </source>
</reference>
<dbReference type="GeneTree" id="ENSGT00390000012924"/>
<evidence type="ECO:0000313" key="4">
    <source>
        <dbReference type="Proteomes" id="UP000005447"/>
    </source>
</evidence>
<proteinExistence type="predicted"/>
<feature type="region of interest" description="Disordered" evidence="2">
    <location>
        <begin position="442"/>
        <end position="474"/>
    </location>
</feature>
<dbReference type="EMBL" id="AAKN02025146">
    <property type="status" value="NOT_ANNOTATED_CDS"/>
    <property type="molecule type" value="Genomic_DNA"/>
</dbReference>
<keyword evidence="4" id="KW-1185">Reference proteome</keyword>
<dbReference type="STRING" id="10141.ENSCPOP00000021149"/>
<dbReference type="VEuPathDB" id="HostDB:ENSCPOG00000022181"/>
<dbReference type="Bgee" id="ENSCPOG00000022181">
    <property type="expression patterns" value="Expressed in testis and 1 other cell type or tissue"/>
</dbReference>
<reference evidence="3" key="3">
    <citation type="submission" date="2025-09" db="UniProtKB">
        <authorList>
            <consortium name="Ensembl"/>
        </authorList>
    </citation>
    <scope>IDENTIFICATION</scope>
    <source>
        <strain evidence="3">2N</strain>
    </source>
</reference>
<feature type="coiled-coil region" evidence="1">
    <location>
        <begin position="29"/>
        <end position="56"/>
    </location>
</feature>
<dbReference type="PANTHER" id="PTHR18863">
    <property type="entry name" value="TSEC-2-RELATED"/>
    <property type="match status" value="1"/>
</dbReference>
<evidence type="ECO:0000256" key="2">
    <source>
        <dbReference type="SAM" id="MobiDB-lite"/>
    </source>
</evidence>
<accession>H0WDS6</accession>
<dbReference type="PANTHER" id="PTHR18863:SF5">
    <property type="entry name" value="TESTIS EXPRESSED GENE 21"/>
    <property type="match status" value="1"/>
</dbReference>
<name>H0WDS6_CAVPO</name>
<dbReference type="Proteomes" id="UP000005447">
    <property type="component" value="Unassembled WGS sequence"/>
</dbReference>
<dbReference type="InterPro" id="IPR039139">
    <property type="entry name" value="CCDC170-like"/>
</dbReference>
<reference evidence="4" key="1">
    <citation type="journal article" date="2011" name="Nature">
        <title>A high-resolution map of human evolutionary constraint using 29 mammals.</title>
        <authorList>
            <person name="Lindblad-Toh K."/>
            <person name="Garber M."/>
            <person name="Zuk O."/>
            <person name="Lin M.F."/>
            <person name="Parker B.J."/>
            <person name="Washietl S."/>
            <person name="Kheradpour P."/>
            <person name="Ernst J."/>
            <person name="Jordan G."/>
            <person name="Mauceli E."/>
            <person name="Ward L.D."/>
            <person name="Lowe C.B."/>
            <person name="Holloway A.K."/>
            <person name="Clamp M."/>
            <person name="Gnerre S."/>
            <person name="Alfoldi J."/>
            <person name="Beal K."/>
            <person name="Chang J."/>
            <person name="Clawson H."/>
            <person name="Cuff J."/>
            <person name="Di Palma F."/>
            <person name="Fitzgerald S."/>
            <person name="Flicek P."/>
            <person name="Guttman M."/>
            <person name="Hubisz M.J."/>
            <person name="Jaffe D.B."/>
            <person name="Jungreis I."/>
            <person name="Kent W.J."/>
            <person name="Kostka D."/>
            <person name="Lara M."/>
            <person name="Martins A.L."/>
            <person name="Massingham T."/>
            <person name="Moltke I."/>
            <person name="Raney B.J."/>
            <person name="Rasmussen M.D."/>
            <person name="Robinson J."/>
            <person name="Stark A."/>
            <person name="Vilella A.J."/>
            <person name="Wen J."/>
            <person name="Xie X."/>
            <person name="Zody M.C."/>
            <person name="Baldwin J."/>
            <person name="Bloom T."/>
            <person name="Chin C.W."/>
            <person name="Heiman D."/>
            <person name="Nicol R."/>
            <person name="Nusbaum C."/>
            <person name="Young S."/>
            <person name="Wilkinson J."/>
            <person name="Worley K.C."/>
            <person name="Kovar C.L."/>
            <person name="Muzny D.M."/>
            <person name="Gibbs R.A."/>
            <person name="Cree A."/>
            <person name="Dihn H.H."/>
            <person name="Fowler G."/>
            <person name="Jhangiani S."/>
            <person name="Joshi V."/>
            <person name="Lee S."/>
            <person name="Lewis L.R."/>
            <person name="Nazareth L.V."/>
            <person name="Okwuonu G."/>
            <person name="Santibanez J."/>
            <person name="Warren W.C."/>
            <person name="Mardis E.R."/>
            <person name="Weinstock G.M."/>
            <person name="Wilson R.K."/>
            <person name="Delehaunty K."/>
            <person name="Dooling D."/>
            <person name="Fronik C."/>
            <person name="Fulton L."/>
            <person name="Fulton B."/>
            <person name="Graves T."/>
            <person name="Minx P."/>
            <person name="Sodergren E."/>
            <person name="Birney E."/>
            <person name="Margulies E.H."/>
            <person name="Herrero J."/>
            <person name="Green E.D."/>
            <person name="Haussler D."/>
            <person name="Siepel A."/>
            <person name="Goldman N."/>
            <person name="Pollard K.S."/>
            <person name="Pedersen J.S."/>
            <person name="Lander E.S."/>
            <person name="Kellis M."/>
        </authorList>
    </citation>
    <scope>NUCLEOTIDE SEQUENCE [LARGE SCALE GENOMIC DNA]</scope>
    <source>
        <strain evidence="4">2N</strain>
    </source>
</reference>